<evidence type="ECO:0000256" key="3">
    <source>
        <dbReference type="ARBA" id="ARBA00022679"/>
    </source>
</evidence>
<evidence type="ECO:0000256" key="7">
    <source>
        <dbReference type="PROSITE-ProRule" id="PRU00418"/>
    </source>
</evidence>
<dbReference type="Proteomes" id="UP000198935">
    <property type="component" value="Unassembled WGS sequence"/>
</dbReference>
<feature type="binding site" evidence="6">
    <location>
        <position position="82"/>
    </location>
    <ligand>
        <name>Mg(2+)</name>
        <dbReference type="ChEBI" id="CHEBI:18420"/>
        <note>ligand shared between all trimeric partners</note>
    </ligand>
</feature>
<dbReference type="Pfam" id="PF02255">
    <property type="entry name" value="PTS_IIA"/>
    <property type="match status" value="1"/>
</dbReference>
<dbReference type="PANTHER" id="PTHR34382:SF7">
    <property type="entry name" value="PTS SYSTEM N,N'-DIACETYLCHITOBIOSE-SPECIFIC EIIA COMPONENT"/>
    <property type="match status" value="1"/>
</dbReference>
<comment type="cofactor">
    <cofactor evidence="6">
        <name>Mg(2+)</name>
        <dbReference type="ChEBI" id="CHEBI:18420"/>
    </cofactor>
    <text evidence="6">Binds 1 Mg(2+) ion per trimer.</text>
</comment>
<sequence length="121" mass="13709">MLNDKSTAENAMQIILYSGNARVHCMDALKAIENGHFEKANEEMKLANEEIVKAHKVQTDTISEEAQGKAGEYSVLFAHAQDTLMTVYSEMNITKRMIKIFEVYEKRLSNLESHKGEGKRS</sequence>
<proteinExistence type="predicted"/>
<keyword evidence="6" id="KW-0460">Magnesium</keyword>
<reference evidence="9" key="1">
    <citation type="submission" date="2016-10" db="EMBL/GenBank/DDBJ databases">
        <authorList>
            <person name="Varghese N."/>
            <person name="Submissions S."/>
        </authorList>
    </citation>
    <scope>NUCLEOTIDE SEQUENCE [LARGE SCALE GENOMIC DNA]</scope>
    <source>
        <strain evidence="9">SP</strain>
    </source>
</reference>
<keyword evidence="3" id="KW-0808">Transferase</keyword>
<evidence type="ECO:0000256" key="1">
    <source>
        <dbReference type="ARBA" id="ARBA00022448"/>
    </source>
</evidence>
<evidence type="ECO:0000313" key="8">
    <source>
        <dbReference type="EMBL" id="SDZ65892.1"/>
    </source>
</evidence>
<dbReference type="SUPFAM" id="SSF46973">
    <property type="entry name" value="Enzyme IIa from lactose specific PTS, IIa-lac"/>
    <property type="match status" value="1"/>
</dbReference>
<dbReference type="InterPro" id="IPR003188">
    <property type="entry name" value="PTS_IIA_lac/cel"/>
</dbReference>
<dbReference type="GO" id="GO:0009401">
    <property type="term" value="P:phosphoenolpyruvate-dependent sugar phosphotransferase system"/>
    <property type="evidence" value="ECO:0007669"/>
    <property type="project" value="UniProtKB-KW"/>
</dbReference>
<evidence type="ECO:0000256" key="6">
    <source>
        <dbReference type="PIRSR" id="PIRSR000699-2"/>
    </source>
</evidence>
<keyword evidence="6" id="KW-0479">Metal-binding</keyword>
<keyword evidence="4" id="KW-0598">Phosphotransferase system</keyword>
<keyword evidence="2" id="KW-0762">Sugar transport</keyword>
<dbReference type="PROSITE" id="PS51095">
    <property type="entry name" value="PTS_EIIA_TYPE_3"/>
    <property type="match status" value="1"/>
</dbReference>
<dbReference type="AlphaFoldDB" id="A0A1H3UU02"/>
<evidence type="ECO:0000256" key="4">
    <source>
        <dbReference type="ARBA" id="ARBA00022683"/>
    </source>
</evidence>
<keyword evidence="9" id="KW-1185">Reference proteome</keyword>
<dbReference type="CDD" id="cd00215">
    <property type="entry name" value="PTS_IIA_lac"/>
    <property type="match status" value="1"/>
</dbReference>
<name>A0A1H3UU02_9BACI</name>
<dbReference type="PIRSF" id="PIRSF000699">
    <property type="entry name" value="PTS_IILac_III"/>
    <property type="match status" value="1"/>
</dbReference>
<dbReference type="EMBL" id="FNPI01000026">
    <property type="protein sequence ID" value="SDZ65892.1"/>
    <property type="molecule type" value="Genomic_DNA"/>
</dbReference>
<feature type="modified residue" description="Phosphohistidine; by HPr" evidence="7">
    <location>
        <position position="79"/>
    </location>
</feature>
<feature type="active site" description="Tele-phosphohistidine intermediate" evidence="5">
    <location>
        <position position="79"/>
    </location>
</feature>
<dbReference type="InterPro" id="IPR036542">
    <property type="entry name" value="PTS_IIA_lac/cel_sf"/>
</dbReference>
<organism evidence="8 9">
    <name type="scientific">Evansella caseinilytica</name>
    <dbReference type="NCBI Taxonomy" id="1503961"/>
    <lineage>
        <taxon>Bacteria</taxon>
        <taxon>Bacillati</taxon>
        <taxon>Bacillota</taxon>
        <taxon>Bacilli</taxon>
        <taxon>Bacillales</taxon>
        <taxon>Bacillaceae</taxon>
        <taxon>Evansella</taxon>
    </lineage>
</organism>
<dbReference type="STRING" id="1503961.SAMN05421736_12654"/>
<evidence type="ECO:0000256" key="5">
    <source>
        <dbReference type="PIRSR" id="PIRSR000699-1"/>
    </source>
</evidence>
<keyword evidence="1" id="KW-0813">Transport</keyword>
<dbReference type="GO" id="GO:0046872">
    <property type="term" value="F:metal ion binding"/>
    <property type="evidence" value="ECO:0007669"/>
    <property type="project" value="UniProtKB-KW"/>
</dbReference>
<evidence type="ECO:0000313" key="9">
    <source>
        <dbReference type="Proteomes" id="UP000198935"/>
    </source>
</evidence>
<dbReference type="PANTHER" id="PTHR34382">
    <property type="entry name" value="PTS SYSTEM N,N'-DIACETYLCHITOBIOSE-SPECIFIC EIIA COMPONENT"/>
    <property type="match status" value="1"/>
</dbReference>
<dbReference type="Gene3D" id="1.20.58.80">
    <property type="entry name" value="Phosphotransferase system, lactose/cellobiose-type IIA subunit"/>
    <property type="match status" value="1"/>
</dbReference>
<accession>A0A1H3UU02</accession>
<dbReference type="GO" id="GO:0016740">
    <property type="term" value="F:transferase activity"/>
    <property type="evidence" value="ECO:0007669"/>
    <property type="project" value="UniProtKB-KW"/>
</dbReference>
<protein>
    <submittedName>
        <fullName evidence="8">PTS system, cellobiose-specific IIA component</fullName>
    </submittedName>
</protein>
<evidence type="ECO:0000256" key="2">
    <source>
        <dbReference type="ARBA" id="ARBA00022597"/>
    </source>
</evidence>
<gene>
    <name evidence="8" type="ORF">SAMN05421736_12654</name>
</gene>